<protein>
    <submittedName>
        <fullName evidence="1">Uncharacterized protein</fullName>
    </submittedName>
</protein>
<evidence type="ECO:0000313" key="1">
    <source>
        <dbReference type="EMBL" id="MFM4894896.1"/>
    </source>
</evidence>
<dbReference type="Proteomes" id="UP001630969">
    <property type="component" value="Unassembled WGS sequence"/>
</dbReference>
<reference evidence="1 2" key="1">
    <citation type="submission" date="2024-09" db="EMBL/GenBank/DDBJ databases">
        <title>Aeromonas strains Genome sequencing and assembly.</title>
        <authorList>
            <person name="Hu X."/>
            <person name="Tang B."/>
        </authorList>
    </citation>
    <scope>NUCLEOTIDE SEQUENCE [LARGE SCALE GENOMIC DNA]</scope>
    <source>
        <strain evidence="1 2">NB23SCDHY001</strain>
    </source>
</reference>
<name>A0ABW9GUR3_9GAMM</name>
<dbReference type="RefSeq" id="WP_041992118.1">
    <property type="nucleotide sequence ID" value="NZ_CDBT01000003.1"/>
</dbReference>
<sequence length="104" mass="11490">MQHWVGLSILWGLASFGVQADFIESRDPVEPLWHAQAQVEMEGYLIESLGEGRWVFDTGSDSLLVELPQGRVAAPDERLLLSGAPRQEAEGWLLQVEDVSTVAT</sequence>
<dbReference type="InterPro" id="IPR036700">
    <property type="entry name" value="BOBF_sf"/>
</dbReference>
<dbReference type="SUPFAM" id="SSF101756">
    <property type="entry name" value="Hypothetical protein YgiW"/>
    <property type="match status" value="1"/>
</dbReference>
<comment type="caution">
    <text evidence="1">The sequence shown here is derived from an EMBL/GenBank/DDBJ whole genome shotgun (WGS) entry which is preliminary data.</text>
</comment>
<evidence type="ECO:0000313" key="2">
    <source>
        <dbReference type="Proteomes" id="UP001630969"/>
    </source>
</evidence>
<accession>A0ABW9GUR3</accession>
<keyword evidence="2" id="KW-1185">Reference proteome</keyword>
<dbReference type="GeneID" id="97222260"/>
<dbReference type="EMBL" id="JBGXBU010000012">
    <property type="protein sequence ID" value="MFM4894896.1"/>
    <property type="molecule type" value="Genomic_DNA"/>
</dbReference>
<organism evidence="1 2">
    <name type="scientific">Aeromonas bivalvium</name>
    <dbReference type="NCBI Taxonomy" id="440079"/>
    <lineage>
        <taxon>Bacteria</taxon>
        <taxon>Pseudomonadati</taxon>
        <taxon>Pseudomonadota</taxon>
        <taxon>Gammaproteobacteria</taxon>
        <taxon>Aeromonadales</taxon>
        <taxon>Aeromonadaceae</taxon>
        <taxon>Aeromonas</taxon>
    </lineage>
</organism>
<proteinExistence type="predicted"/>
<gene>
    <name evidence="1" type="ORF">ACEUDJ_18810</name>
</gene>